<dbReference type="STRING" id="1285928.SAMN04487894_1212"/>
<dbReference type="SUPFAM" id="SSF47413">
    <property type="entry name" value="lambda repressor-like DNA-binding domains"/>
    <property type="match status" value="1"/>
</dbReference>
<dbReference type="EMBL" id="FMZO01000021">
    <property type="protein sequence ID" value="SDE09668.1"/>
    <property type="molecule type" value="Genomic_DNA"/>
</dbReference>
<organism evidence="1 2">
    <name type="scientific">Niabella drilacis (strain DSM 25811 / CCM 8410 / CCUG 62505 / LMG 26954 / E90)</name>
    <dbReference type="NCBI Taxonomy" id="1285928"/>
    <lineage>
        <taxon>Bacteria</taxon>
        <taxon>Pseudomonadati</taxon>
        <taxon>Bacteroidota</taxon>
        <taxon>Chitinophagia</taxon>
        <taxon>Chitinophagales</taxon>
        <taxon>Chitinophagaceae</taxon>
        <taxon>Niabella</taxon>
    </lineage>
</organism>
<reference evidence="2" key="1">
    <citation type="submission" date="2016-10" db="EMBL/GenBank/DDBJ databases">
        <authorList>
            <person name="Varghese N."/>
            <person name="Submissions S."/>
        </authorList>
    </citation>
    <scope>NUCLEOTIDE SEQUENCE [LARGE SCALE GENOMIC DNA]</scope>
    <source>
        <strain evidence="2">DSM 25811 / CCM 8410 / LMG 26954 / E90</strain>
    </source>
</reference>
<evidence type="ECO:0000313" key="2">
    <source>
        <dbReference type="Proteomes" id="UP000198757"/>
    </source>
</evidence>
<dbReference type="InterPro" id="IPR010982">
    <property type="entry name" value="Lambda_DNA-bd_dom_sf"/>
</dbReference>
<dbReference type="AlphaFoldDB" id="A0A1G7A424"/>
<name>A0A1G7A424_NIADE</name>
<dbReference type="GO" id="GO:0003677">
    <property type="term" value="F:DNA binding"/>
    <property type="evidence" value="ECO:0007669"/>
    <property type="project" value="InterPro"/>
</dbReference>
<proteinExistence type="predicted"/>
<gene>
    <name evidence="1" type="ORF">SAMN04487894_1212</name>
</gene>
<evidence type="ECO:0008006" key="3">
    <source>
        <dbReference type="Google" id="ProtNLM"/>
    </source>
</evidence>
<evidence type="ECO:0000313" key="1">
    <source>
        <dbReference type="EMBL" id="SDE09668.1"/>
    </source>
</evidence>
<sequence>MHRGQFLKEMVKESGRSVTWLTKKMRISRTTYYNHTRDEDLPAHLLTGYSHALGVDFSQHIPELKKLMFSVKDTSPPKETQDAISYWKQKHDALLEKWDTLQKNDR</sequence>
<protein>
    <recommendedName>
        <fullName evidence="3">HTH cro/C1-type domain-containing protein</fullName>
    </recommendedName>
</protein>
<dbReference type="Proteomes" id="UP000198757">
    <property type="component" value="Unassembled WGS sequence"/>
</dbReference>
<accession>A0A1G7A424</accession>
<keyword evidence="2" id="KW-1185">Reference proteome</keyword>